<evidence type="ECO:0000313" key="2">
    <source>
        <dbReference type="EMBL" id="KAL3330040.1"/>
    </source>
</evidence>
<reference evidence="2 3" key="1">
    <citation type="submission" date="2024-05" db="EMBL/GenBank/DDBJ databases">
        <title>De novo assembly of an allotetraploid wild potato.</title>
        <authorList>
            <person name="Hosaka A.J."/>
        </authorList>
    </citation>
    <scope>NUCLEOTIDE SEQUENCE [LARGE SCALE GENOMIC DNA]</scope>
    <source>
        <tissue evidence="2">Young leaves</tissue>
    </source>
</reference>
<gene>
    <name evidence="2" type="ORF">AABB24_034079</name>
</gene>
<proteinExistence type="predicted"/>
<evidence type="ECO:0000313" key="3">
    <source>
        <dbReference type="Proteomes" id="UP001627284"/>
    </source>
</evidence>
<comment type="caution">
    <text evidence="2">The sequence shown here is derived from an EMBL/GenBank/DDBJ whole genome shotgun (WGS) entry which is preliminary data.</text>
</comment>
<keyword evidence="3" id="KW-1185">Reference proteome</keyword>
<organism evidence="2 3">
    <name type="scientific">Solanum stoloniferum</name>
    <dbReference type="NCBI Taxonomy" id="62892"/>
    <lineage>
        <taxon>Eukaryota</taxon>
        <taxon>Viridiplantae</taxon>
        <taxon>Streptophyta</taxon>
        <taxon>Embryophyta</taxon>
        <taxon>Tracheophyta</taxon>
        <taxon>Spermatophyta</taxon>
        <taxon>Magnoliopsida</taxon>
        <taxon>eudicotyledons</taxon>
        <taxon>Gunneridae</taxon>
        <taxon>Pentapetalae</taxon>
        <taxon>asterids</taxon>
        <taxon>lamiids</taxon>
        <taxon>Solanales</taxon>
        <taxon>Solanaceae</taxon>
        <taxon>Solanoideae</taxon>
        <taxon>Solaneae</taxon>
        <taxon>Solanum</taxon>
    </lineage>
</organism>
<feature type="transmembrane region" description="Helical" evidence="1">
    <location>
        <begin position="112"/>
        <end position="130"/>
    </location>
</feature>
<keyword evidence="1" id="KW-0812">Transmembrane</keyword>
<name>A0ABD2RDY1_9SOLN</name>
<protein>
    <submittedName>
        <fullName evidence="2">Uncharacterized protein</fullName>
    </submittedName>
</protein>
<dbReference type="AlphaFoldDB" id="A0ABD2RDY1"/>
<accession>A0ABD2RDY1</accession>
<evidence type="ECO:0000256" key="1">
    <source>
        <dbReference type="SAM" id="Phobius"/>
    </source>
</evidence>
<sequence>MGKWEGVWYCSALVHQSFELLAGASARKNMGKTMGGFGGGCFGLFLTSSEFVSPEIMVVCRSNLVAVLEVSYWLFWSVSTRKEVVFWLWGCGFEVAVSFSGVVSLPEKTMRVKGEAGQWVFGVVFVIFWWL</sequence>
<feature type="transmembrane region" description="Helical" evidence="1">
    <location>
        <begin position="84"/>
        <end position="105"/>
    </location>
</feature>
<keyword evidence="1" id="KW-1133">Transmembrane helix</keyword>
<dbReference type="EMBL" id="JBJKTR010000020">
    <property type="protein sequence ID" value="KAL3330040.1"/>
    <property type="molecule type" value="Genomic_DNA"/>
</dbReference>
<keyword evidence="1" id="KW-0472">Membrane</keyword>
<dbReference type="Proteomes" id="UP001627284">
    <property type="component" value="Unassembled WGS sequence"/>
</dbReference>